<dbReference type="Proteomes" id="UP000239210">
    <property type="component" value="Unassembled WGS sequence"/>
</dbReference>
<reference evidence="2 3" key="1">
    <citation type="submission" date="2018-03" db="EMBL/GenBank/DDBJ databases">
        <title>Genomic Encyclopedia of Archaeal and Bacterial Type Strains, Phase II (KMG-II): from individual species to whole genera.</title>
        <authorList>
            <person name="Goeker M."/>
        </authorList>
    </citation>
    <scope>NUCLEOTIDE SEQUENCE [LARGE SCALE GENOMIC DNA]</scope>
    <source>
        <strain evidence="2 3">DSM 45416</strain>
    </source>
</reference>
<keyword evidence="3" id="KW-1185">Reference proteome</keyword>
<feature type="region of interest" description="Disordered" evidence="1">
    <location>
        <begin position="43"/>
        <end position="118"/>
    </location>
</feature>
<feature type="compositionally biased region" description="Pro residues" evidence="1">
    <location>
        <begin position="70"/>
        <end position="89"/>
    </location>
</feature>
<organism evidence="2 3">
    <name type="scientific">Geodermatophilus tzadiensis</name>
    <dbReference type="NCBI Taxonomy" id="1137988"/>
    <lineage>
        <taxon>Bacteria</taxon>
        <taxon>Bacillati</taxon>
        <taxon>Actinomycetota</taxon>
        <taxon>Actinomycetes</taxon>
        <taxon>Geodermatophilales</taxon>
        <taxon>Geodermatophilaceae</taxon>
        <taxon>Geodermatophilus</taxon>
    </lineage>
</organism>
<dbReference type="EMBL" id="PVTG01000004">
    <property type="protein sequence ID" value="PRY50058.1"/>
    <property type="molecule type" value="Genomic_DNA"/>
</dbReference>
<dbReference type="RefSeq" id="WP_146146073.1">
    <property type="nucleotide sequence ID" value="NZ_PVTG01000004.1"/>
</dbReference>
<feature type="compositionally biased region" description="Basic residues" evidence="1">
    <location>
        <begin position="102"/>
        <end position="118"/>
    </location>
</feature>
<protein>
    <submittedName>
        <fullName evidence="2">Uncharacterized protein</fullName>
    </submittedName>
</protein>
<name>A0A2T0TX18_9ACTN</name>
<proteinExistence type="predicted"/>
<sequence>MDPSQTRQAWEMTPGEKLMAQWEAQHDVAARGSRCDPLGVQHQLSRARVAERAHAHPHGATASRAASAPAAPPTAAPPEVPPVDPPADPPAVDSRPPVPPARARRHPWLHRLPGWRRT</sequence>
<feature type="compositionally biased region" description="Low complexity" evidence="1">
    <location>
        <begin position="60"/>
        <end position="69"/>
    </location>
</feature>
<evidence type="ECO:0000256" key="1">
    <source>
        <dbReference type="SAM" id="MobiDB-lite"/>
    </source>
</evidence>
<dbReference type="AlphaFoldDB" id="A0A2T0TX18"/>
<gene>
    <name evidence="2" type="ORF">LY71_10494</name>
</gene>
<evidence type="ECO:0000313" key="3">
    <source>
        <dbReference type="Proteomes" id="UP000239210"/>
    </source>
</evidence>
<accession>A0A2T0TX18</accession>
<dbReference type="OrthoDB" id="5188866at2"/>
<comment type="caution">
    <text evidence="2">The sequence shown here is derived from an EMBL/GenBank/DDBJ whole genome shotgun (WGS) entry which is preliminary data.</text>
</comment>
<evidence type="ECO:0000313" key="2">
    <source>
        <dbReference type="EMBL" id="PRY50058.1"/>
    </source>
</evidence>